<accession>A0A926DRL6</accession>
<name>A0A926DRL6_9FIRM</name>
<evidence type="ECO:0000313" key="2">
    <source>
        <dbReference type="Proteomes" id="UP000657006"/>
    </source>
</evidence>
<evidence type="ECO:0000313" key="1">
    <source>
        <dbReference type="EMBL" id="MBC8543955.1"/>
    </source>
</evidence>
<gene>
    <name evidence="1" type="ORF">H8730_10400</name>
</gene>
<sequence>MENMDTTTMNTDDTVIVTLRRCGHYLHHSAGKDSGKTNAELLAALNDDEKKTLAELLGKCLKSWKE</sequence>
<dbReference type="AlphaFoldDB" id="A0A926DRL6"/>
<dbReference type="RefSeq" id="WP_177717551.1">
    <property type="nucleotide sequence ID" value="NZ_JACRSQ010000014.1"/>
</dbReference>
<keyword evidence="2" id="KW-1185">Reference proteome</keyword>
<reference evidence="1" key="1">
    <citation type="submission" date="2020-08" db="EMBL/GenBank/DDBJ databases">
        <title>Genome public.</title>
        <authorList>
            <person name="Liu C."/>
            <person name="Sun Q."/>
        </authorList>
    </citation>
    <scope>NUCLEOTIDE SEQUENCE</scope>
    <source>
        <strain evidence="1">NSJ-32</strain>
    </source>
</reference>
<organism evidence="1 2">
    <name type="scientific">Bianquea renquensis</name>
    <dbReference type="NCBI Taxonomy" id="2763661"/>
    <lineage>
        <taxon>Bacteria</taxon>
        <taxon>Bacillati</taxon>
        <taxon>Bacillota</taxon>
        <taxon>Clostridia</taxon>
        <taxon>Eubacteriales</taxon>
        <taxon>Bianqueaceae</taxon>
        <taxon>Bianquea</taxon>
    </lineage>
</organism>
<dbReference type="EMBL" id="JACRSQ010000014">
    <property type="protein sequence ID" value="MBC8543955.1"/>
    <property type="molecule type" value="Genomic_DNA"/>
</dbReference>
<proteinExistence type="predicted"/>
<comment type="caution">
    <text evidence="1">The sequence shown here is derived from an EMBL/GenBank/DDBJ whole genome shotgun (WGS) entry which is preliminary data.</text>
</comment>
<protein>
    <submittedName>
        <fullName evidence="1">Uncharacterized protein</fullName>
    </submittedName>
</protein>
<dbReference type="Proteomes" id="UP000657006">
    <property type="component" value="Unassembled WGS sequence"/>
</dbReference>